<dbReference type="PANTHER" id="PTHR22705">
    <property type="entry name" value="ZINC FINGER, ZZ DOMAIN CONTAINING 3"/>
    <property type="match status" value="1"/>
</dbReference>
<dbReference type="CDD" id="cd00167">
    <property type="entry name" value="SANT"/>
    <property type="match status" value="1"/>
</dbReference>
<protein>
    <recommendedName>
        <fullName evidence="14">ZZ-type zinc finger-containing protein 3</fullName>
    </recommendedName>
</protein>
<evidence type="ECO:0000256" key="3">
    <source>
        <dbReference type="ARBA" id="ARBA00022723"/>
    </source>
</evidence>
<dbReference type="InterPro" id="IPR001005">
    <property type="entry name" value="SANT/Myb"/>
</dbReference>
<dbReference type="AlphaFoldDB" id="A0AAV7T4J7"/>
<evidence type="ECO:0000313" key="20">
    <source>
        <dbReference type="EMBL" id="KAJ1171424.1"/>
    </source>
</evidence>
<keyword evidence="1" id="KW-1017">Isopeptide bond</keyword>
<evidence type="ECO:0000256" key="14">
    <source>
        <dbReference type="ARBA" id="ARBA00068620"/>
    </source>
</evidence>
<evidence type="ECO:0000256" key="13">
    <source>
        <dbReference type="ARBA" id="ARBA00062553"/>
    </source>
</evidence>
<keyword evidence="7" id="KW-0007">Acetylation</keyword>
<keyword evidence="3" id="KW-0479">Metal-binding</keyword>
<name>A0AAV7T4J7_PLEWA</name>
<feature type="region of interest" description="Disordered" evidence="16">
    <location>
        <begin position="621"/>
        <end position="646"/>
    </location>
</feature>
<evidence type="ECO:0000256" key="16">
    <source>
        <dbReference type="SAM" id="MobiDB-lite"/>
    </source>
</evidence>
<comment type="subunit">
    <text evidence="13">Component of the ADA2A-containing complex (ATAC), composed of KAT14, KAT2A, TADA2L, TADA3L, ZZ3, MBIP, WDR5, YEATS2, CCDC101 and DR1. Interacts via (ZZ-type zinc finger) with histone H3 in a methylation-independent manner and acetylation on 'Lys-4' (H3K4ac) moderately enhances the interaction.</text>
</comment>
<dbReference type="Gene3D" id="1.10.10.60">
    <property type="entry name" value="Homeodomain-like"/>
    <property type="match status" value="1"/>
</dbReference>
<feature type="domain" description="Myb-like" evidence="17">
    <location>
        <begin position="646"/>
        <end position="702"/>
    </location>
</feature>
<evidence type="ECO:0000256" key="6">
    <source>
        <dbReference type="ARBA" id="ARBA00022843"/>
    </source>
</evidence>
<proteinExistence type="predicted"/>
<comment type="function">
    <text evidence="12">Histone H3 reader that is required for the ATAC complex-mediated maintenance of histone acetylation and gene activation. Component of the ATAC complex, a complex with histone acetyltransferase activity on histones H3 and H4.</text>
</comment>
<gene>
    <name evidence="20" type="ORF">NDU88_003286</name>
</gene>
<keyword evidence="8" id="KW-0805">Transcription regulation</keyword>
<evidence type="ECO:0000256" key="1">
    <source>
        <dbReference type="ARBA" id="ARBA00022499"/>
    </source>
</evidence>
<keyword evidence="6" id="KW-0832">Ubl conjugation</keyword>
<evidence type="ECO:0000313" key="21">
    <source>
        <dbReference type="Proteomes" id="UP001066276"/>
    </source>
</evidence>
<evidence type="ECO:0000259" key="17">
    <source>
        <dbReference type="PROSITE" id="PS50090"/>
    </source>
</evidence>
<dbReference type="Proteomes" id="UP001066276">
    <property type="component" value="Chromosome 4_1"/>
</dbReference>
<dbReference type="GO" id="GO:0003677">
    <property type="term" value="F:DNA binding"/>
    <property type="evidence" value="ECO:0007669"/>
    <property type="project" value="UniProtKB-KW"/>
</dbReference>
<dbReference type="PROSITE" id="PS50135">
    <property type="entry name" value="ZF_ZZ_2"/>
    <property type="match status" value="1"/>
</dbReference>
<dbReference type="EMBL" id="JANPWB010000007">
    <property type="protein sequence ID" value="KAJ1171424.1"/>
    <property type="molecule type" value="Genomic_DNA"/>
</dbReference>
<evidence type="ECO:0000256" key="15">
    <source>
        <dbReference type="PROSITE-ProRule" id="PRU00228"/>
    </source>
</evidence>
<evidence type="ECO:0000256" key="9">
    <source>
        <dbReference type="ARBA" id="ARBA00023125"/>
    </source>
</evidence>
<evidence type="ECO:0000259" key="19">
    <source>
        <dbReference type="PROSITE" id="PS51294"/>
    </source>
</evidence>
<dbReference type="SMART" id="SM00717">
    <property type="entry name" value="SANT"/>
    <property type="match status" value="1"/>
</dbReference>
<evidence type="ECO:0000256" key="12">
    <source>
        <dbReference type="ARBA" id="ARBA00053098"/>
    </source>
</evidence>
<feature type="compositionally biased region" description="Polar residues" evidence="16">
    <location>
        <begin position="390"/>
        <end position="399"/>
    </location>
</feature>
<keyword evidence="9" id="KW-0238">DNA-binding</keyword>
<dbReference type="SUPFAM" id="SSF46689">
    <property type="entry name" value="Homeodomain-like"/>
    <property type="match status" value="1"/>
</dbReference>
<dbReference type="SUPFAM" id="SSF57850">
    <property type="entry name" value="RING/U-box"/>
    <property type="match status" value="1"/>
</dbReference>
<evidence type="ECO:0000256" key="2">
    <source>
        <dbReference type="ARBA" id="ARBA00022553"/>
    </source>
</evidence>
<evidence type="ECO:0000256" key="5">
    <source>
        <dbReference type="ARBA" id="ARBA00022833"/>
    </source>
</evidence>
<keyword evidence="2" id="KW-0597">Phosphoprotein</keyword>
<feature type="domain" description="HTH myb-type" evidence="19">
    <location>
        <begin position="654"/>
        <end position="706"/>
    </location>
</feature>
<keyword evidence="5" id="KW-0862">Zinc</keyword>
<dbReference type="InterPro" id="IPR000433">
    <property type="entry name" value="Znf_ZZ"/>
</dbReference>
<dbReference type="Gene3D" id="3.30.60.90">
    <property type="match status" value="1"/>
</dbReference>
<dbReference type="PROSITE" id="PS51294">
    <property type="entry name" value="HTH_MYB"/>
    <property type="match status" value="1"/>
</dbReference>
<dbReference type="PROSITE" id="PS50090">
    <property type="entry name" value="MYB_LIKE"/>
    <property type="match status" value="1"/>
</dbReference>
<dbReference type="InterPro" id="IPR043145">
    <property type="entry name" value="Znf_ZZ_sf"/>
</dbReference>
<dbReference type="InterPro" id="IPR017930">
    <property type="entry name" value="Myb_dom"/>
</dbReference>
<evidence type="ECO:0000256" key="10">
    <source>
        <dbReference type="ARBA" id="ARBA00023163"/>
    </source>
</evidence>
<evidence type="ECO:0000259" key="18">
    <source>
        <dbReference type="PROSITE" id="PS50135"/>
    </source>
</evidence>
<dbReference type="GO" id="GO:0051726">
    <property type="term" value="P:regulation of cell cycle"/>
    <property type="evidence" value="ECO:0007669"/>
    <property type="project" value="UniProtKB-ARBA"/>
</dbReference>
<feature type="region of interest" description="Disordered" evidence="16">
    <location>
        <begin position="433"/>
        <end position="453"/>
    </location>
</feature>
<keyword evidence="4 15" id="KW-0863">Zinc-finger</keyword>
<reference evidence="20" key="1">
    <citation type="journal article" date="2022" name="bioRxiv">
        <title>Sequencing and chromosome-scale assembly of the giantPleurodeles waltlgenome.</title>
        <authorList>
            <person name="Brown T."/>
            <person name="Elewa A."/>
            <person name="Iarovenko S."/>
            <person name="Subramanian E."/>
            <person name="Araus A.J."/>
            <person name="Petzold A."/>
            <person name="Susuki M."/>
            <person name="Suzuki K.-i.T."/>
            <person name="Hayashi T."/>
            <person name="Toyoda A."/>
            <person name="Oliveira C."/>
            <person name="Osipova E."/>
            <person name="Leigh N.D."/>
            <person name="Simon A."/>
            <person name="Yun M.H."/>
        </authorList>
    </citation>
    <scope>NUCLEOTIDE SEQUENCE</scope>
    <source>
        <strain evidence="20">20211129_DDA</strain>
        <tissue evidence="20">Liver</tissue>
    </source>
</reference>
<accession>A0AAV7T4J7</accession>
<keyword evidence="10" id="KW-0804">Transcription</keyword>
<dbReference type="Pfam" id="PF00569">
    <property type="entry name" value="ZZ"/>
    <property type="match status" value="1"/>
</dbReference>
<evidence type="ECO:0000256" key="8">
    <source>
        <dbReference type="ARBA" id="ARBA00023015"/>
    </source>
</evidence>
<dbReference type="InterPro" id="IPR037830">
    <property type="entry name" value="ZZZ3"/>
</dbReference>
<dbReference type="PANTHER" id="PTHR22705:SF0">
    <property type="entry name" value="ZZ-TYPE ZINC FINGER-CONTAINING PROTEIN 3"/>
    <property type="match status" value="1"/>
</dbReference>
<evidence type="ECO:0000256" key="4">
    <source>
        <dbReference type="ARBA" id="ARBA00022771"/>
    </source>
</evidence>
<evidence type="ECO:0000256" key="11">
    <source>
        <dbReference type="ARBA" id="ARBA00023242"/>
    </source>
</evidence>
<dbReference type="InterPro" id="IPR009057">
    <property type="entry name" value="Homeodomain-like_sf"/>
</dbReference>
<comment type="caution">
    <text evidence="20">The sequence shown here is derived from an EMBL/GenBank/DDBJ whole genome shotgun (WGS) entry which is preliminary data.</text>
</comment>
<organism evidence="20 21">
    <name type="scientific">Pleurodeles waltl</name>
    <name type="common">Iberian ribbed newt</name>
    <dbReference type="NCBI Taxonomy" id="8319"/>
    <lineage>
        <taxon>Eukaryota</taxon>
        <taxon>Metazoa</taxon>
        <taxon>Chordata</taxon>
        <taxon>Craniata</taxon>
        <taxon>Vertebrata</taxon>
        <taxon>Euteleostomi</taxon>
        <taxon>Amphibia</taxon>
        <taxon>Batrachia</taxon>
        <taxon>Caudata</taxon>
        <taxon>Salamandroidea</taxon>
        <taxon>Salamandridae</taxon>
        <taxon>Pleurodelinae</taxon>
        <taxon>Pleurodeles</taxon>
    </lineage>
</organism>
<dbReference type="Pfam" id="PF00249">
    <property type="entry name" value="Myb_DNA-binding"/>
    <property type="match status" value="1"/>
</dbReference>
<feature type="region of interest" description="Disordered" evidence="16">
    <location>
        <begin position="307"/>
        <end position="329"/>
    </location>
</feature>
<feature type="region of interest" description="Disordered" evidence="16">
    <location>
        <begin position="376"/>
        <end position="402"/>
    </location>
</feature>
<dbReference type="GO" id="GO:0008270">
    <property type="term" value="F:zinc ion binding"/>
    <property type="evidence" value="ECO:0007669"/>
    <property type="project" value="UniProtKB-KW"/>
</dbReference>
<feature type="domain" description="ZZ-type" evidence="18">
    <location>
        <begin position="817"/>
        <end position="855"/>
    </location>
</feature>
<keyword evidence="11" id="KW-0539">Nucleus</keyword>
<dbReference type="GO" id="GO:0140672">
    <property type="term" value="C:ATAC complex"/>
    <property type="evidence" value="ECO:0007669"/>
    <property type="project" value="UniProtKB-ARBA"/>
</dbReference>
<dbReference type="FunFam" id="1.10.10.60:FF:000128">
    <property type="entry name" value="Putative ZZ-type zinc finger-containing protein 3"/>
    <property type="match status" value="1"/>
</dbReference>
<evidence type="ECO:0000256" key="7">
    <source>
        <dbReference type="ARBA" id="ARBA00022990"/>
    </source>
</evidence>
<keyword evidence="21" id="KW-1185">Reference proteome</keyword>
<sequence length="855" mass="95259">MAASRSSRVTRSTVGLNGLDESFCGRTLRNRSIVHQEEVPAHPLVRSKSPKKRPEPVLPPKGANGARSADLKQQSHCDSCASPRKRGLSASERDIADKDTVDNCELKHDETESPVLKRVKRSLRSDPLNISEEDSTINAILELSERKSSVSDHDADSPETKQARRCLLLDDCDEREIKMVNTCEEGSDDSALVESKEVVHYETVNGIVEEEVFASSCDNCQSELNTILDTNTGPCLSNEHTLTENGNLCDRSSPLHNIDKEGPDSDHNVPCTNSQERVVLEDHKLANDYPPCEHVTQANELATVPTSDTQPLVRDSEEEVDVVGDNSASKERCTAKNSLNKDHCGAPISGETEITPPGQDVSAKITCFVEHEEHGYTRRASPGRAIPQRGSPQSGTSPCWENGEFKKSKAVDSETNVVENICDLDSSVNSAVTETDKTDNCEPAESAGSGLTKPPVEAMLVTGCAPTAIESGSLQSAEEEDEEPDVYYFESDHVALKHNKDYQKLLQTIAVLESQRIQAVQDLESLSRHQIEALKDPIAFVERLQEKVDLGLPCPQRVVQLPDITWDQYTTSLGNFEREFRNPKRPTRKVKLTFDKGLPVRPKSPVELVKDRDSPAYSVLPVSDGPEGSTSSQTQLIRGRPCDESKPETFNQLWSVEEQKRLEQLLLKFPPEEVESRRWQKIADCLGNRTAKQVASRVQKYFIKLTKAGIPVPGRTPNLYLYSKKSSSKRQHPLNKHLFRPSTFMTSHEPPVYMDEDSQSSFQSRDMDAAAEDDVSDEENIPLACRESAEYKELLELKRLRKKKLLQFNAEGGFVHHVGFKCDNCGTEPIQGIRWHCQDCPPDRAVDFCDSCSDW</sequence>
<feature type="compositionally biased region" description="Low complexity" evidence="16">
    <location>
        <begin position="1"/>
        <end position="14"/>
    </location>
</feature>
<feature type="region of interest" description="Disordered" evidence="16">
    <location>
        <begin position="1"/>
        <end position="94"/>
    </location>
</feature>
<dbReference type="GO" id="GO:0051302">
    <property type="term" value="P:regulation of cell division"/>
    <property type="evidence" value="ECO:0007669"/>
    <property type="project" value="UniProtKB-ARBA"/>
</dbReference>